<comment type="caution">
    <text evidence="2">The sequence shown here is derived from an EMBL/GenBank/DDBJ whole genome shotgun (WGS) entry which is preliminary data.</text>
</comment>
<feature type="compositionally biased region" description="Basic and acidic residues" evidence="1">
    <location>
        <begin position="88"/>
        <end position="100"/>
    </location>
</feature>
<accession>A0A135HZ80</accession>
<feature type="compositionally biased region" description="Basic and acidic residues" evidence="1">
    <location>
        <begin position="23"/>
        <end position="41"/>
    </location>
</feature>
<dbReference type="EMBL" id="LNTU01000001">
    <property type="protein sequence ID" value="KXF78458.1"/>
    <property type="molecule type" value="Genomic_DNA"/>
</dbReference>
<evidence type="ECO:0000313" key="2">
    <source>
        <dbReference type="EMBL" id="KXF78458.1"/>
    </source>
</evidence>
<name>A0A135HZ80_9HYPH</name>
<evidence type="ECO:0000313" key="3">
    <source>
        <dbReference type="Proteomes" id="UP000070107"/>
    </source>
</evidence>
<evidence type="ECO:0000256" key="1">
    <source>
        <dbReference type="SAM" id="MobiDB-lite"/>
    </source>
</evidence>
<reference evidence="2 3" key="1">
    <citation type="submission" date="2015-11" db="EMBL/GenBank/DDBJ databases">
        <title>Draft genome sequence of Paramesorhizobium deserti A-3-E, a strain highly resistant to diverse beta-lactam antibiotics.</title>
        <authorList>
            <person name="Lv R."/>
            <person name="Yang X."/>
            <person name="Fang N."/>
            <person name="Guo J."/>
            <person name="Luo X."/>
            <person name="Peng F."/>
            <person name="Yang R."/>
            <person name="Cui Y."/>
            <person name="Fang C."/>
            <person name="Song Y."/>
        </authorList>
    </citation>
    <scope>NUCLEOTIDE SEQUENCE [LARGE SCALE GENOMIC DNA]</scope>
    <source>
        <strain evidence="2 3">A-3-E</strain>
    </source>
</reference>
<feature type="region of interest" description="Disordered" evidence="1">
    <location>
        <begin position="1"/>
        <end position="100"/>
    </location>
</feature>
<proteinExistence type="predicted"/>
<organism evidence="2 3">
    <name type="scientific">Paramesorhizobium deserti</name>
    <dbReference type="NCBI Taxonomy" id="1494590"/>
    <lineage>
        <taxon>Bacteria</taxon>
        <taxon>Pseudomonadati</taxon>
        <taxon>Pseudomonadota</taxon>
        <taxon>Alphaproteobacteria</taxon>
        <taxon>Hyphomicrobiales</taxon>
        <taxon>Phyllobacteriaceae</taxon>
        <taxon>Paramesorhizobium</taxon>
    </lineage>
</organism>
<dbReference type="Proteomes" id="UP000070107">
    <property type="component" value="Unassembled WGS sequence"/>
</dbReference>
<sequence>MMTSKQVGRQVPKISETTGTDTPQERRKAAPTRKDMRDPKKVWSGAETTPEDEPNGGRVADAGDAGGGQPSPYDEEVQADTVGQQTRRTKEPRGIEKPKQ</sequence>
<keyword evidence="3" id="KW-1185">Reference proteome</keyword>
<protein>
    <submittedName>
        <fullName evidence="2">Uncharacterized protein</fullName>
    </submittedName>
</protein>
<dbReference type="AlphaFoldDB" id="A0A135HZ80"/>
<gene>
    <name evidence="2" type="ORF">ATN84_01280</name>
</gene>